<protein>
    <recommendedName>
        <fullName evidence="4">DUF1286 domain-containing protein</fullName>
    </recommendedName>
</protein>
<evidence type="ECO:0008006" key="4">
    <source>
        <dbReference type="Google" id="ProtNLM"/>
    </source>
</evidence>
<evidence type="ECO:0000313" key="2">
    <source>
        <dbReference type="EMBL" id="PSN82814.1"/>
    </source>
</evidence>
<dbReference type="Proteomes" id="UP000240880">
    <property type="component" value="Unassembled WGS sequence"/>
</dbReference>
<feature type="transmembrane region" description="Helical" evidence="1">
    <location>
        <begin position="115"/>
        <end position="137"/>
    </location>
</feature>
<dbReference type="InterPro" id="IPR009705">
    <property type="entry name" value="DUF1286"/>
</dbReference>
<proteinExistence type="predicted"/>
<sequence length="188" mass="20592">MKLFSHYAFSFGVSLATFGAISRASFVSFGTESKLSYVFSLFVISVFTNKLIDALGHEIRGGFASRSPRTHTLSRAGLIGAFTALGVSLALPYVLASIQGDPVYAVRPFQSDSAFFIAFSPFLGFVCGSSHIILDAFTERGVYTKKKGRWVRIAFAHFTYDNPLLNFLALFFGAVFAIFGARLLGLYF</sequence>
<keyword evidence="1" id="KW-0472">Membrane</keyword>
<evidence type="ECO:0000256" key="1">
    <source>
        <dbReference type="SAM" id="Phobius"/>
    </source>
</evidence>
<keyword evidence="1" id="KW-0812">Transmembrane</keyword>
<reference evidence="2 3" key="1">
    <citation type="submission" date="2017-04" db="EMBL/GenBank/DDBJ databases">
        <title>Novel microbial lineages endemic to geothermal iron-oxide mats fill important gaps in the evolutionary history of Archaea.</title>
        <authorList>
            <person name="Jay Z.J."/>
            <person name="Beam J.P."/>
            <person name="Dlakic M."/>
            <person name="Rusch D.B."/>
            <person name="Kozubal M.A."/>
            <person name="Inskeep W.P."/>
        </authorList>
    </citation>
    <scope>NUCLEOTIDE SEQUENCE [LARGE SCALE GENOMIC DNA]</scope>
    <source>
        <strain evidence="2">OSP_D</strain>
    </source>
</reference>
<gene>
    <name evidence="2" type="ORF">B9Q01_06855</name>
</gene>
<dbReference type="EMBL" id="NEXC01000050">
    <property type="protein sequence ID" value="PSN82814.1"/>
    <property type="molecule type" value="Genomic_DNA"/>
</dbReference>
<dbReference type="Pfam" id="PF06939">
    <property type="entry name" value="DUF1286"/>
    <property type="match status" value="1"/>
</dbReference>
<organism evidence="2 3">
    <name type="scientific">Candidatus Marsarchaeota G1 archaeon OSP_D</name>
    <dbReference type="NCBI Taxonomy" id="1978155"/>
    <lineage>
        <taxon>Archaea</taxon>
        <taxon>Candidatus Marsarchaeota</taxon>
        <taxon>Candidatus Marsarchaeota group 1</taxon>
    </lineage>
</organism>
<comment type="caution">
    <text evidence="2">The sequence shown here is derived from an EMBL/GenBank/DDBJ whole genome shotgun (WGS) entry which is preliminary data.</text>
</comment>
<keyword evidence="1" id="KW-1133">Transmembrane helix</keyword>
<feature type="transmembrane region" description="Helical" evidence="1">
    <location>
        <begin position="73"/>
        <end position="95"/>
    </location>
</feature>
<dbReference type="AlphaFoldDB" id="A0A2R6A8U8"/>
<name>A0A2R6A8U8_9ARCH</name>
<evidence type="ECO:0000313" key="3">
    <source>
        <dbReference type="Proteomes" id="UP000240880"/>
    </source>
</evidence>
<feature type="transmembrane region" description="Helical" evidence="1">
    <location>
        <begin position="164"/>
        <end position="185"/>
    </location>
</feature>
<feature type="transmembrane region" description="Helical" evidence="1">
    <location>
        <begin position="34"/>
        <end position="52"/>
    </location>
</feature>
<accession>A0A2R6A8U8</accession>